<accession>A0ABR9P453</accession>
<organism evidence="3 4">
    <name type="scientific">Nocardiopsis coralli</name>
    <dbReference type="NCBI Taxonomy" id="2772213"/>
    <lineage>
        <taxon>Bacteria</taxon>
        <taxon>Bacillati</taxon>
        <taxon>Actinomycetota</taxon>
        <taxon>Actinomycetes</taxon>
        <taxon>Streptosporangiales</taxon>
        <taxon>Nocardiopsidaceae</taxon>
        <taxon>Nocardiopsis</taxon>
    </lineage>
</organism>
<keyword evidence="2" id="KW-0472">Membrane</keyword>
<keyword evidence="2" id="KW-0812">Transmembrane</keyword>
<keyword evidence="4" id="KW-1185">Reference proteome</keyword>
<keyword evidence="2" id="KW-1133">Transmembrane helix</keyword>
<comment type="caution">
    <text evidence="3">The sequence shown here is derived from an EMBL/GenBank/DDBJ whole genome shotgun (WGS) entry which is preliminary data.</text>
</comment>
<evidence type="ECO:0000256" key="2">
    <source>
        <dbReference type="SAM" id="Phobius"/>
    </source>
</evidence>
<feature type="compositionally biased region" description="Gly residues" evidence="1">
    <location>
        <begin position="85"/>
        <end position="123"/>
    </location>
</feature>
<dbReference type="Proteomes" id="UP000806528">
    <property type="component" value="Unassembled WGS sequence"/>
</dbReference>
<dbReference type="EMBL" id="JADBGI010000005">
    <property type="protein sequence ID" value="MBE2998621.1"/>
    <property type="molecule type" value="Genomic_DNA"/>
</dbReference>
<evidence type="ECO:0000313" key="3">
    <source>
        <dbReference type="EMBL" id="MBE2998621.1"/>
    </source>
</evidence>
<evidence type="ECO:0000313" key="4">
    <source>
        <dbReference type="Proteomes" id="UP000806528"/>
    </source>
</evidence>
<protein>
    <submittedName>
        <fullName evidence="3">Uncharacterized protein</fullName>
    </submittedName>
</protein>
<sequence>MEPLLFIIAPLFVVLALPLVLMAVLVSVGERMHGRRSPAHRSTHGVRGTGRRNDGSPGAAAGAGEGYDEQHGAEEAFGGPSYDGFGSGWGGADGGGFGGGGGIDGGGGGGFGGGGGAADGGGG</sequence>
<reference evidence="3 4" key="1">
    <citation type="submission" date="2020-09" db="EMBL/GenBank/DDBJ databases">
        <title>Diversity and distribution of actinomycetes associated with coral in the coast of Hainan.</title>
        <authorList>
            <person name="Li F."/>
        </authorList>
    </citation>
    <scope>NUCLEOTIDE SEQUENCE [LARGE SCALE GENOMIC DNA]</scope>
    <source>
        <strain evidence="3 4">HNM0947</strain>
    </source>
</reference>
<name>A0ABR9P453_9ACTN</name>
<feature type="transmembrane region" description="Helical" evidence="2">
    <location>
        <begin position="6"/>
        <end position="28"/>
    </location>
</feature>
<proteinExistence type="predicted"/>
<dbReference type="RefSeq" id="WP_193121256.1">
    <property type="nucleotide sequence ID" value="NZ_JADBGI010000005.1"/>
</dbReference>
<feature type="compositionally biased region" description="Basic residues" evidence="1">
    <location>
        <begin position="33"/>
        <end position="44"/>
    </location>
</feature>
<evidence type="ECO:0000256" key="1">
    <source>
        <dbReference type="SAM" id="MobiDB-lite"/>
    </source>
</evidence>
<feature type="region of interest" description="Disordered" evidence="1">
    <location>
        <begin position="32"/>
        <end position="123"/>
    </location>
</feature>
<gene>
    <name evidence="3" type="ORF">IDM40_07880</name>
</gene>